<dbReference type="Pfam" id="PF17667">
    <property type="entry name" value="Pkinase_fungal"/>
    <property type="match status" value="1"/>
</dbReference>
<evidence type="ECO:0000256" key="1">
    <source>
        <dbReference type="SAM" id="MobiDB-lite"/>
    </source>
</evidence>
<dbReference type="InterPro" id="IPR040976">
    <property type="entry name" value="Pkinase_fungal"/>
</dbReference>
<evidence type="ECO:0000313" key="4">
    <source>
        <dbReference type="Proteomes" id="UP001175227"/>
    </source>
</evidence>
<feature type="domain" description="Fungal-type protein kinase" evidence="2">
    <location>
        <begin position="87"/>
        <end position="141"/>
    </location>
</feature>
<protein>
    <recommendedName>
        <fullName evidence="2">Fungal-type protein kinase domain-containing protein</fullName>
    </recommendedName>
</protein>
<dbReference type="EMBL" id="JAUEPR010000005">
    <property type="protein sequence ID" value="KAK0484928.1"/>
    <property type="molecule type" value="Genomic_DNA"/>
</dbReference>
<dbReference type="InterPro" id="IPR008266">
    <property type="entry name" value="Tyr_kinase_AS"/>
</dbReference>
<accession>A0AA39PKK5</accession>
<name>A0AA39PKK5_9AGAR</name>
<comment type="caution">
    <text evidence="3">The sequence shown here is derived from an EMBL/GenBank/DDBJ whole genome shotgun (WGS) entry which is preliminary data.</text>
</comment>
<organism evidence="3 4">
    <name type="scientific">Armillaria novae-zelandiae</name>
    <dbReference type="NCBI Taxonomy" id="153914"/>
    <lineage>
        <taxon>Eukaryota</taxon>
        <taxon>Fungi</taxon>
        <taxon>Dikarya</taxon>
        <taxon>Basidiomycota</taxon>
        <taxon>Agaricomycotina</taxon>
        <taxon>Agaricomycetes</taxon>
        <taxon>Agaricomycetidae</taxon>
        <taxon>Agaricales</taxon>
        <taxon>Marasmiineae</taxon>
        <taxon>Physalacriaceae</taxon>
        <taxon>Armillaria</taxon>
    </lineage>
</organism>
<keyword evidence="4" id="KW-1185">Reference proteome</keyword>
<dbReference type="GO" id="GO:0004672">
    <property type="term" value="F:protein kinase activity"/>
    <property type="evidence" value="ECO:0007669"/>
    <property type="project" value="InterPro"/>
</dbReference>
<sequence length="537" mass="61665">MTYGSLFSLSNFENLIGNASQAMTTRFWFFSRVIVLAFKSFDFIKKSLERQPVSRTMPGSAISTPTEASLADPNANHKASHDVCTMAESMFESCLQMLEHPSVTCVLFKALGDVLKGLYNLYIEHYVHRDISAGNIIFCNEMGKISVEYPKKNFHLVVLRVSQKYVNYNKDPPIYMVNGLHFPSLTVTIARDQLDPRDEQRELFNDLFPHRLEGSYERCSFFVDAQFLDATEKAHPNECIDVVRQLLRIRSVLTYRYNEVENLRDFLCTNILTSISQSSLPVACSPRKPLRRPHTLTRPNRSYYVTHFASSDDDELLSPESLATMKKSRRMAFQGATEERKHEGESRWQQPLYLQAGICGGYSERREKKTRIKFSVAVEIVSDRPVLVTREHLSTRVTRKVYIFNWKKSRMCMVLYPPQLKIGMGVRLSAIWLVTVHPTSRIIRTSKPFHPDPAESLLVFHIHTNGFVGTSTVVFFVHRKAFLDIHKQGDIGWDAWARPALCHSLSSGIDGLDHDDNRDHQDGLCIRRETFLFDLNP</sequence>
<feature type="region of interest" description="Disordered" evidence="1">
    <location>
        <begin position="55"/>
        <end position="75"/>
    </location>
</feature>
<evidence type="ECO:0000313" key="3">
    <source>
        <dbReference type="EMBL" id="KAK0484928.1"/>
    </source>
</evidence>
<gene>
    <name evidence="3" type="ORF">IW261DRAFT_1591217</name>
</gene>
<dbReference type="Proteomes" id="UP001175227">
    <property type="component" value="Unassembled WGS sequence"/>
</dbReference>
<reference evidence="3" key="1">
    <citation type="submission" date="2023-06" db="EMBL/GenBank/DDBJ databases">
        <authorList>
            <consortium name="Lawrence Berkeley National Laboratory"/>
            <person name="Ahrendt S."/>
            <person name="Sahu N."/>
            <person name="Indic B."/>
            <person name="Wong-Bajracharya J."/>
            <person name="Merenyi Z."/>
            <person name="Ke H.-M."/>
            <person name="Monk M."/>
            <person name="Kocsube S."/>
            <person name="Drula E."/>
            <person name="Lipzen A."/>
            <person name="Balint B."/>
            <person name="Henrissat B."/>
            <person name="Andreopoulos B."/>
            <person name="Martin F.M."/>
            <person name="Harder C.B."/>
            <person name="Rigling D."/>
            <person name="Ford K.L."/>
            <person name="Foster G.D."/>
            <person name="Pangilinan J."/>
            <person name="Papanicolaou A."/>
            <person name="Barry K."/>
            <person name="LaButti K."/>
            <person name="Viragh M."/>
            <person name="Koriabine M."/>
            <person name="Yan M."/>
            <person name="Riley R."/>
            <person name="Champramary S."/>
            <person name="Plett K.L."/>
            <person name="Tsai I.J."/>
            <person name="Slot J."/>
            <person name="Sipos G."/>
            <person name="Plett J."/>
            <person name="Nagy L.G."/>
            <person name="Grigoriev I.V."/>
        </authorList>
    </citation>
    <scope>NUCLEOTIDE SEQUENCE</scope>
    <source>
        <strain evidence="3">ICMP 16352</strain>
    </source>
</reference>
<proteinExistence type="predicted"/>
<evidence type="ECO:0000259" key="2">
    <source>
        <dbReference type="Pfam" id="PF17667"/>
    </source>
</evidence>
<dbReference type="AlphaFoldDB" id="A0AA39PKK5"/>
<dbReference type="PROSITE" id="PS00109">
    <property type="entry name" value="PROTEIN_KINASE_TYR"/>
    <property type="match status" value="1"/>
</dbReference>